<dbReference type="RefSeq" id="WP_135569788.1">
    <property type="nucleotide sequence ID" value="NZ_RQGK01000040.1"/>
</dbReference>
<feature type="compositionally biased region" description="Acidic residues" evidence="1">
    <location>
        <begin position="98"/>
        <end position="108"/>
    </location>
</feature>
<gene>
    <name evidence="2" type="ORF">EHQ83_05595</name>
</gene>
<dbReference type="AlphaFoldDB" id="A0A6N4QW41"/>
<sequence length="162" mass="18785">MNIEIGKGLNGLYFGMSKEDVTSKLGEPDEIYDYDYEGSLSTGFEYFSQESEYEFDKDEGDRLYSITISNPSIRLFGKPIIGESIETIRELLSKNGIDDFEEDDEEHDHEDHDHDHDDEDHVHGVTAFSDKLNAIFQFEENELIFFGFSPLFKDDAIDWPKY</sequence>
<name>A0A6N4QW41_9LEPT</name>
<evidence type="ECO:0000313" key="2">
    <source>
        <dbReference type="EMBL" id="TGL86087.1"/>
    </source>
</evidence>
<reference evidence="2 3" key="1">
    <citation type="journal article" date="2019" name="PLoS Negl. Trop. Dis.">
        <title>Revisiting the worldwide diversity of Leptospira species in the environment.</title>
        <authorList>
            <person name="Vincent A.T."/>
            <person name="Schiettekatte O."/>
            <person name="Bourhy P."/>
            <person name="Veyrier F.J."/>
            <person name="Picardeau M."/>
        </authorList>
    </citation>
    <scope>NUCLEOTIDE SEQUENCE [LARGE SCALE GENOMIC DNA]</scope>
    <source>
        <strain evidence="2 3">201702445</strain>
    </source>
</reference>
<dbReference type="EMBL" id="RQGM01000022">
    <property type="protein sequence ID" value="TGL86087.1"/>
    <property type="molecule type" value="Genomic_DNA"/>
</dbReference>
<protein>
    <submittedName>
        <fullName evidence="2">Uncharacterized protein</fullName>
    </submittedName>
</protein>
<evidence type="ECO:0000313" key="3">
    <source>
        <dbReference type="Proteomes" id="UP000297613"/>
    </source>
</evidence>
<dbReference type="Proteomes" id="UP000297613">
    <property type="component" value="Unassembled WGS sequence"/>
</dbReference>
<accession>A0A6N4QW41</accession>
<evidence type="ECO:0000256" key="1">
    <source>
        <dbReference type="SAM" id="MobiDB-lite"/>
    </source>
</evidence>
<proteinExistence type="predicted"/>
<comment type="caution">
    <text evidence="2">The sequence shown here is derived from an EMBL/GenBank/DDBJ whole genome shotgun (WGS) entry which is preliminary data.</text>
</comment>
<feature type="compositionally biased region" description="Basic and acidic residues" evidence="1">
    <location>
        <begin position="109"/>
        <end position="120"/>
    </location>
</feature>
<organism evidence="2 3">
    <name type="scientific">Leptospira yasudae</name>
    <dbReference type="NCBI Taxonomy" id="2202201"/>
    <lineage>
        <taxon>Bacteria</taxon>
        <taxon>Pseudomonadati</taxon>
        <taxon>Spirochaetota</taxon>
        <taxon>Spirochaetia</taxon>
        <taxon>Leptospirales</taxon>
        <taxon>Leptospiraceae</taxon>
        <taxon>Leptospira</taxon>
    </lineage>
</organism>
<feature type="region of interest" description="Disordered" evidence="1">
    <location>
        <begin position="96"/>
        <end position="120"/>
    </location>
</feature>